<protein>
    <submittedName>
        <fullName evidence="1">Uncharacterized protein</fullName>
    </submittedName>
</protein>
<dbReference type="EMBL" id="JBJQND010000005">
    <property type="protein sequence ID" value="KAL3876411.1"/>
    <property type="molecule type" value="Genomic_DNA"/>
</dbReference>
<reference evidence="1 2" key="1">
    <citation type="submission" date="2024-11" db="EMBL/GenBank/DDBJ databases">
        <title>Chromosome-level genome assembly of the freshwater bivalve Anodonta woodiana.</title>
        <authorList>
            <person name="Chen X."/>
        </authorList>
    </citation>
    <scope>NUCLEOTIDE SEQUENCE [LARGE SCALE GENOMIC DNA]</scope>
    <source>
        <strain evidence="1">MN2024</strain>
        <tissue evidence="1">Gills</tissue>
    </source>
</reference>
<evidence type="ECO:0000313" key="2">
    <source>
        <dbReference type="Proteomes" id="UP001634394"/>
    </source>
</evidence>
<gene>
    <name evidence="1" type="ORF">ACJMK2_034260</name>
</gene>
<accession>A0ABD3WR03</accession>
<evidence type="ECO:0000313" key="1">
    <source>
        <dbReference type="EMBL" id="KAL3876411.1"/>
    </source>
</evidence>
<keyword evidence="2" id="KW-1185">Reference proteome</keyword>
<name>A0ABD3WR03_SINWO</name>
<dbReference type="Proteomes" id="UP001634394">
    <property type="component" value="Unassembled WGS sequence"/>
</dbReference>
<dbReference type="AlphaFoldDB" id="A0ABD3WR03"/>
<comment type="caution">
    <text evidence="1">The sequence shown here is derived from an EMBL/GenBank/DDBJ whole genome shotgun (WGS) entry which is preliminary data.</text>
</comment>
<organism evidence="1 2">
    <name type="scientific">Sinanodonta woodiana</name>
    <name type="common">Chinese pond mussel</name>
    <name type="synonym">Anodonta woodiana</name>
    <dbReference type="NCBI Taxonomy" id="1069815"/>
    <lineage>
        <taxon>Eukaryota</taxon>
        <taxon>Metazoa</taxon>
        <taxon>Spiralia</taxon>
        <taxon>Lophotrochozoa</taxon>
        <taxon>Mollusca</taxon>
        <taxon>Bivalvia</taxon>
        <taxon>Autobranchia</taxon>
        <taxon>Heteroconchia</taxon>
        <taxon>Palaeoheterodonta</taxon>
        <taxon>Unionida</taxon>
        <taxon>Unionoidea</taxon>
        <taxon>Unionidae</taxon>
        <taxon>Unioninae</taxon>
        <taxon>Sinanodonta</taxon>
    </lineage>
</organism>
<sequence length="324" mass="36862">MTDFCSIVENNEGARGSFSDWSDLRRKYDRIAQLKMERGIKPLPLGLLLKLCGPRKVFDTFSFQKQYGDSLNMTAANDEEKMSFVTNYLSVPRKGFSNKTIGNFLANNGNIKVTAHAMKHNALPLRPAFQRSVTIPGRYFPKPSQIEDHRENVQNRNVSLSLHERSRTFSTRSTASLLSRSSSRVTKVSDGFAFKRSDITSNISQNSRRKVTFLNKSVSSENNPDEKVNLYAISFRTDVDEGYDPKSELHSDYYTIKRISPTSRQVTFPSKDTDFFTVLHGRPKFLHGRIYVPLEPEERKTGHRSNVVFLEGPDVCSISTGRNK</sequence>
<proteinExistence type="predicted"/>